<gene>
    <name evidence="7" type="ORF">g.57650</name>
</gene>
<feature type="domain" description="Glucose-methanol-choline oxidoreductase N-terminal" evidence="6">
    <location>
        <begin position="75"/>
        <end position="197"/>
    </location>
</feature>
<evidence type="ECO:0000256" key="5">
    <source>
        <dbReference type="SAM" id="SignalP"/>
    </source>
</evidence>
<protein>
    <recommendedName>
        <fullName evidence="6">Glucose-methanol-choline oxidoreductase N-terminal domain-containing protein</fullName>
    </recommendedName>
</protein>
<reference evidence="7" key="1">
    <citation type="submission" date="2015-11" db="EMBL/GenBank/DDBJ databases">
        <title>De novo transcriptome assembly of four potential Pierce s Disease insect vectors from Arizona vineyards.</title>
        <authorList>
            <person name="Tassone E.E."/>
        </authorList>
    </citation>
    <scope>NUCLEOTIDE SEQUENCE</scope>
</reference>
<dbReference type="InterPro" id="IPR012132">
    <property type="entry name" value="GMC_OxRdtase"/>
</dbReference>
<keyword evidence="5" id="KW-0732">Signal</keyword>
<dbReference type="InterPro" id="IPR000172">
    <property type="entry name" value="GMC_OxRdtase_N"/>
</dbReference>
<keyword evidence="3" id="KW-0285">Flavoprotein</keyword>
<sequence length="197" mass="21988">AEMDLLYRLLLLSYLSYFTSSERYCSTRPPAGLASQDVCSEMVQSLHTAIETAEYNLANPSEYPPHYDVKPLEEFDFIVVGAGSAGSVVASRLSEEKNWNILLLEAGGDPPKTSEVPALVQFLQGSDIDWVYKTDPEEENCLGMVNNSCSWPRGKVLGGCSTINANLYVRGNPRDYDSWVKDGNYGWGYKDVLKYFK</sequence>
<comment type="cofactor">
    <cofactor evidence="1">
        <name>FAD</name>
        <dbReference type="ChEBI" id="CHEBI:57692"/>
    </cofactor>
</comment>
<accession>A0A1B6IJV4</accession>
<feature type="non-terminal residue" evidence="7">
    <location>
        <position position="1"/>
    </location>
</feature>
<dbReference type="GO" id="GO:0050660">
    <property type="term" value="F:flavin adenine dinucleotide binding"/>
    <property type="evidence" value="ECO:0007669"/>
    <property type="project" value="InterPro"/>
</dbReference>
<evidence type="ECO:0000256" key="4">
    <source>
        <dbReference type="ARBA" id="ARBA00022827"/>
    </source>
</evidence>
<dbReference type="SUPFAM" id="SSF51905">
    <property type="entry name" value="FAD/NAD(P)-binding domain"/>
    <property type="match status" value="1"/>
</dbReference>
<dbReference type="PANTHER" id="PTHR11552:SF147">
    <property type="entry name" value="CHOLINE DEHYDROGENASE, MITOCHONDRIAL"/>
    <property type="match status" value="1"/>
</dbReference>
<dbReference type="Pfam" id="PF00732">
    <property type="entry name" value="GMC_oxred_N"/>
    <property type="match status" value="1"/>
</dbReference>
<evidence type="ECO:0000256" key="1">
    <source>
        <dbReference type="ARBA" id="ARBA00001974"/>
    </source>
</evidence>
<comment type="similarity">
    <text evidence="2">Belongs to the GMC oxidoreductase family.</text>
</comment>
<evidence type="ECO:0000259" key="6">
    <source>
        <dbReference type="Pfam" id="PF00732"/>
    </source>
</evidence>
<dbReference type="AlphaFoldDB" id="A0A1B6IJV4"/>
<evidence type="ECO:0000256" key="2">
    <source>
        <dbReference type="ARBA" id="ARBA00010790"/>
    </source>
</evidence>
<feature type="non-terminal residue" evidence="7">
    <location>
        <position position="197"/>
    </location>
</feature>
<dbReference type="Gene3D" id="3.30.560.10">
    <property type="entry name" value="Glucose Oxidase, domain 3"/>
    <property type="match status" value="1"/>
</dbReference>
<evidence type="ECO:0000256" key="3">
    <source>
        <dbReference type="ARBA" id="ARBA00022630"/>
    </source>
</evidence>
<proteinExistence type="inferred from homology"/>
<dbReference type="InterPro" id="IPR036188">
    <property type="entry name" value="FAD/NAD-bd_sf"/>
</dbReference>
<feature type="chain" id="PRO_5008585261" description="Glucose-methanol-choline oxidoreductase N-terminal domain-containing protein" evidence="5">
    <location>
        <begin position="22"/>
        <end position="197"/>
    </location>
</feature>
<dbReference type="EMBL" id="GECU01020513">
    <property type="protein sequence ID" value="JAS87193.1"/>
    <property type="molecule type" value="Transcribed_RNA"/>
</dbReference>
<evidence type="ECO:0000313" key="7">
    <source>
        <dbReference type="EMBL" id="JAS87193.1"/>
    </source>
</evidence>
<keyword evidence="4" id="KW-0274">FAD</keyword>
<dbReference type="Gene3D" id="3.50.50.60">
    <property type="entry name" value="FAD/NAD(P)-binding domain"/>
    <property type="match status" value="1"/>
</dbReference>
<dbReference type="PANTHER" id="PTHR11552">
    <property type="entry name" value="GLUCOSE-METHANOL-CHOLINE GMC OXIDOREDUCTASE"/>
    <property type="match status" value="1"/>
</dbReference>
<name>A0A1B6IJV4_9HEMI</name>
<feature type="signal peptide" evidence="5">
    <location>
        <begin position="1"/>
        <end position="21"/>
    </location>
</feature>
<dbReference type="GO" id="GO:0016614">
    <property type="term" value="F:oxidoreductase activity, acting on CH-OH group of donors"/>
    <property type="evidence" value="ECO:0007669"/>
    <property type="project" value="InterPro"/>
</dbReference>
<organism evidence="7">
    <name type="scientific">Homalodisca liturata</name>
    <dbReference type="NCBI Taxonomy" id="320908"/>
    <lineage>
        <taxon>Eukaryota</taxon>
        <taxon>Metazoa</taxon>
        <taxon>Ecdysozoa</taxon>
        <taxon>Arthropoda</taxon>
        <taxon>Hexapoda</taxon>
        <taxon>Insecta</taxon>
        <taxon>Pterygota</taxon>
        <taxon>Neoptera</taxon>
        <taxon>Paraneoptera</taxon>
        <taxon>Hemiptera</taxon>
        <taxon>Auchenorrhyncha</taxon>
        <taxon>Membracoidea</taxon>
        <taxon>Cicadellidae</taxon>
        <taxon>Cicadellinae</taxon>
        <taxon>Proconiini</taxon>
        <taxon>Homalodisca</taxon>
    </lineage>
</organism>